<gene>
    <name evidence="2" type="ORF">GEV26_08910</name>
</gene>
<dbReference type="Pfam" id="PF06197">
    <property type="entry name" value="DUF998"/>
    <property type="match status" value="1"/>
</dbReference>
<keyword evidence="1" id="KW-0472">Membrane</keyword>
<feature type="transmembrane region" description="Helical" evidence="1">
    <location>
        <begin position="159"/>
        <end position="181"/>
    </location>
</feature>
<dbReference type="InterPro" id="IPR009339">
    <property type="entry name" value="DUF998"/>
</dbReference>
<reference evidence="2 3" key="1">
    <citation type="submission" date="2019-11" db="EMBL/GenBank/DDBJ databases">
        <authorList>
            <person name="Li J."/>
        </authorList>
    </citation>
    <scope>NUCLEOTIDE SEQUENCE [LARGE SCALE GENOMIC DNA]</scope>
    <source>
        <strain evidence="2 3">MF47</strain>
    </source>
</reference>
<evidence type="ECO:0000313" key="2">
    <source>
        <dbReference type="EMBL" id="QGG41474.1"/>
    </source>
</evidence>
<evidence type="ECO:0000313" key="3">
    <source>
        <dbReference type="Proteomes" id="UP000392064"/>
    </source>
</evidence>
<feature type="transmembrane region" description="Helical" evidence="1">
    <location>
        <begin position="58"/>
        <end position="78"/>
    </location>
</feature>
<dbReference type="KEGG" id="aef:GEV26_08910"/>
<keyword evidence="1" id="KW-0812">Transmembrane</keyword>
<feature type="transmembrane region" description="Helical" evidence="1">
    <location>
        <begin position="193"/>
        <end position="211"/>
    </location>
</feature>
<dbReference type="Proteomes" id="UP000392064">
    <property type="component" value="Chromosome"/>
</dbReference>
<dbReference type="AlphaFoldDB" id="A0A5Q2MEE8"/>
<keyword evidence="3" id="KW-1185">Reference proteome</keyword>
<keyword evidence="1" id="KW-1133">Transmembrane helix</keyword>
<dbReference type="EMBL" id="CP045737">
    <property type="protein sequence ID" value="QGG41474.1"/>
    <property type="molecule type" value="Genomic_DNA"/>
</dbReference>
<protein>
    <submittedName>
        <fullName evidence="2">DUF998 domain-containing protein</fullName>
    </submittedName>
</protein>
<name>A0A5Q2MEE8_9ACTN</name>
<accession>A0A5Q2MEE8</accession>
<evidence type="ECO:0000256" key="1">
    <source>
        <dbReference type="SAM" id="Phobius"/>
    </source>
</evidence>
<proteinExistence type="predicted"/>
<feature type="transmembrane region" description="Helical" evidence="1">
    <location>
        <begin position="124"/>
        <end position="147"/>
    </location>
</feature>
<feature type="transmembrane region" description="Helical" evidence="1">
    <location>
        <begin position="85"/>
        <end position="104"/>
    </location>
</feature>
<sequence>MSGRVDRRAALLVLAGVVAGLAYSSFVIDWVLRGFEGMTEVVSELAAPGAPHATLSRLLDLLCAVLVLVLLAFVGAAMPPRPTRTVLLVSTLVFALGAAAAAVITAPCSEGTVCFSAAQRSQSFLHNAFSTVSDVGLYVGMAAAWAATRRTGPRWFHRCAWWLFWLSGATAGVLMGLSVVADWPEWALGASQRVHIAGMSTWIVCLSVFAARQPAHSSRPGGPP</sequence>
<organism evidence="2 3">
    <name type="scientific">Aeromicrobium yanjiei</name>
    <dbReference type="NCBI Taxonomy" id="2662028"/>
    <lineage>
        <taxon>Bacteria</taxon>
        <taxon>Bacillati</taxon>
        <taxon>Actinomycetota</taxon>
        <taxon>Actinomycetes</taxon>
        <taxon>Propionibacteriales</taxon>
        <taxon>Nocardioidaceae</taxon>
        <taxon>Aeromicrobium</taxon>
    </lineage>
</organism>
<dbReference type="RefSeq" id="WP_153652742.1">
    <property type="nucleotide sequence ID" value="NZ_CP045737.1"/>
</dbReference>